<gene>
    <name evidence="1" type="ORF">ABVK50_28660</name>
</gene>
<proteinExistence type="predicted"/>
<dbReference type="EMBL" id="CP159254">
    <property type="protein sequence ID" value="XCG51914.1"/>
    <property type="molecule type" value="Genomic_DNA"/>
</dbReference>
<protein>
    <submittedName>
        <fullName evidence="1">DUF2950 family protein</fullName>
    </submittedName>
</protein>
<dbReference type="InterPro" id="IPR021556">
    <property type="entry name" value="DUF2950"/>
</dbReference>
<reference evidence="1" key="1">
    <citation type="submission" date="2024-06" db="EMBL/GenBank/DDBJ databases">
        <title>Mesorhizobium karijinii sp. nov., a symbiont of the iconic Swainsona formosa from arid Australia.</title>
        <authorList>
            <person name="Hill Y.J."/>
            <person name="Watkin E.L.J."/>
            <person name="O'Hara G.W."/>
            <person name="Terpolilli J."/>
            <person name="Tye M.L."/>
            <person name="Kohlmeier M.G."/>
        </authorList>
    </citation>
    <scope>NUCLEOTIDE SEQUENCE</scope>
    <source>
        <strain evidence="1">WSM2240</strain>
        <plasmid evidence="1">pMk2240C</plasmid>
    </source>
</reference>
<geneLocation type="plasmid" evidence="1">
    <name>pMk2240C</name>
</geneLocation>
<evidence type="ECO:0000313" key="1">
    <source>
        <dbReference type="EMBL" id="XCG51914.1"/>
    </source>
</evidence>
<organism evidence="1">
    <name type="scientific">Mesorhizobium sp. WSM2240</name>
    <dbReference type="NCBI Taxonomy" id="3228851"/>
    <lineage>
        <taxon>Bacteria</taxon>
        <taxon>Pseudomonadati</taxon>
        <taxon>Pseudomonadota</taxon>
        <taxon>Alphaproteobacteria</taxon>
        <taxon>Hyphomicrobiales</taxon>
        <taxon>Phyllobacteriaceae</taxon>
        <taxon>Mesorhizobium</taxon>
    </lineage>
</organism>
<keyword evidence="1" id="KW-0614">Plasmid</keyword>
<sequence length="76" mass="8789">MPLRWCCGLRLCYQRQRDCRICSDRLTRHLYEAGVRTLVVSHRGIVYEADLGPDTDAKVDAFNLFNPDDSWEVTGN</sequence>
<dbReference type="AlphaFoldDB" id="A0AAU8CZH7"/>
<dbReference type="RefSeq" id="WP_353646096.1">
    <property type="nucleotide sequence ID" value="NZ_CP159254.1"/>
</dbReference>
<name>A0AAU8CZH7_9HYPH</name>
<dbReference type="Pfam" id="PF11453">
    <property type="entry name" value="DUF2950"/>
    <property type="match status" value="1"/>
</dbReference>
<accession>A0AAU8CZH7</accession>